<dbReference type="EMBL" id="JBHTKB010000001">
    <property type="protein sequence ID" value="MFD0913290.1"/>
    <property type="molecule type" value="Genomic_DNA"/>
</dbReference>
<dbReference type="InterPro" id="IPR005119">
    <property type="entry name" value="LysR_subst-bd"/>
</dbReference>
<organism evidence="6 7">
    <name type="scientific">Methylophilus luteus</name>
    <dbReference type="NCBI Taxonomy" id="640108"/>
    <lineage>
        <taxon>Bacteria</taxon>
        <taxon>Pseudomonadati</taxon>
        <taxon>Pseudomonadota</taxon>
        <taxon>Betaproteobacteria</taxon>
        <taxon>Nitrosomonadales</taxon>
        <taxon>Methylophilaceae</taxon>
        <taxon>Methylophilus</taxon>
    </lineage>
</organism>
<keyword evidence="2" id="KW-0805">Transcription regulation</keyword>
<dbReference type="Pfam" id="PF03466">
    <property type="entry name" value="LysR_substrate"/>
    <property type="match status" value="1"/>
</dbReference>
<dbReference type="RefSeq" id="WP_379056600.1">
    <property type="nucleotide sequence ID" value="NZ_JBHTKB010000001.1"/>
</dbReference>
<name>A0ABW3F7J5_9PROT</name>
<comment type="similarity">
    <text evidence="1">Belongs to the LysR transcriptional regulatory family.</text>
</comment>
<evidence type="ECO:0000256" key="4">
    <source>
        <dbReference type="ARBA" id="ARBA00023163"/>
    </source>
</evidence>
<gene>
    <name evidence="6" type="ORF">ACFQ1Z_07005</name>
</gene>
<evidence type="ECO:0000256" key="2">
    <source>
        <dbReference type="ARBA" id="ARBA00023015"/>
    </source>
</evidence>
<dbReference type="CDD" id="cd08422">
    <property type="entry name" value="PBP2_CrgA_like"/>
    <property type="match status" value="1"/>
</dbReference>
<protein>
    <submittedName>
        <fullName evidence="6">LysR family transcriptional regulator</fullName>
    </submittedName>
</protein>
<dbReference type="InterPro" id="IPR036388">
    <property type="entry name" value="WH-like_DNA-bd_sf"/>
</dbReference>
<dbReference type="InterPro" id="IPR058163">
    <property type="entry name" value="LysR-type_TF_proteobact-type"/>
</dbReference>
<keyword evidence="4" id="KW-0804">Transcription</keyword>
<dbReference type="PROSITE" id="PS50931">
    <property type="entry name" value="HTH_LYSR"/>
    <property type="match status" value="1"/>
</dbReference>
<evidence type="ECO:0000256" key="3">
    <source>
        <dbReference type="ARBA" id="ARBA00023125"/>
    </source>
</evidence>
<dbReference type="SUPFAM" id="SSF46785">
    <property type="entry name" value="Winged helix' DNA-binding domain"/>
    <property type="match status" value="1"/>
</dbReference>
<evidence type="ECO:0000313" key="6">
    <source>
        <dbReference type="EMBL" id="MFD0913290.1"/>
    </source>
</evidence>
<keyword evidence="7" id="KW-1185">Reference proteome</keyword>
<evidence type="ECO:0000259" key="5">
    <source>
        <dbReference type="PROSITE" id="PS50931"/>
    </source>
</evidence>
<dbReference type="Pfam" id="PF00126">
    <property type="entry name" value="HTH_1"/>
    <property type="match status" value="1"/>
</dbReference>
<accession>A0ABW3F7J5</accession>
<comment type="caution">
    <text evidence="6">The sequence shown here is derived from an EMBL/GenBank/DDBJ whole genome shotgun (WGS) entry which is preliminary data.</text>
</comment>
<dbReference type="Proteomes" id="UP001597128">
    <property type="component" value="Unassembled WGS sequence"/>
</dbReference>
<evidence type="ECO:0000313" key="7">
    <source>
        <dbReference type="Proteomes" id="UP001597128"/>
    </source>
</evidence>
<reference evidence="7" key="1">
    <citation type="journal article" date="2019" name="Int. J. Syst. Evol. Microbiol.">
        <title>The Global Catalogue of Microorganisms (GCM) 10K type strain sequencing project: providing services to taxonomists for standard genome sequencing and annotation.</title>
        <authorList>
            <consortium name="The Broad Institute Genomics Platform"/>
            <consortium name="The Broad Institute Genome Sequencing Center for Infectious Disease"/>
            <person name="Wu L."/>
            <person name="Ma J."/>
        </authorList>
    </citation>
    <scope>NUCLEOTIDE SEQUENCE [LARGE SCALE GENOMIC DNA]</scope>
    <source>
        <strain evidence="7">CCUG 58412</strain>
    </source>
</reference>
<dbReference type="InterPro" id="IPR036390">
    <property type="entry name" value="WH_DNA-bd_sf"/>
</dbReference>
<proteinExistence type="inferred from homology"/>
<feature type="domain" description="HTH lysR-type" evidence="5">
    <location>
        <begin position="2"/>
        <end position="59"/>
    </location>
</feature>
<dbReference type="Gene3D" id="3.40.190.290">
    <property type="match status" value="1"/>
</dbReference>
<dbReference type="SUPFAM" id="SSF53850">
    <property type="entry name" value="Periplasmic binding protein-like II"/>
    <property type="match status" value="1"/>
</dbReference>
<dbReference type="Gene3D" id="1.10.10.10">
    <property type="entry name" value="Winged helix-like DNA-binding domain superfamily/Winged helix DNA-binding domain"/>
    <property type="match status" value="1"/>
</dbReference>
<sequence length="295" mass="32634">MISLNDLKIFVAVCEYQQFSAASKVLEISPAVASLAVKRLETQLDAQLLVRSTRHVALTEAGQRYLPFARTALDTLSEGQQLLRSQQAEISGRLTISAPSDLGRGILRKLIDQFQALHPALEIKLLVSDKVTHLYRETVDMAIRYGVPGDSNLFATSLAAANQRVLCASPEYWRLHGMPQHPEDLLAHDCLCFMLDDTVHNQWRFAHNGHAIHVKVTGNKVSDDGEIVRQWALAGYGIAYKSQLDVAEDIQAGRLVAALTGYETESAPLNVLTTQKPGQLPNVKRLIDYLKQALT</sequence>
<dbReference type="PANTHER" id="PTHR30537:SF21">
    <property type="entry name" value="HTH-TYPE TRANSCRIPTIONAL REGULATOR SINR-RELATED"/>
    <property type="match status" value="1"/>
</dbReference>
<dbReference type="InterPro" id="IPR000847">
    <property type="entry name" value="LysR_HTH_N"/>
</dbReference>
<keyword evidence="3" id="KW-0238">DNA-binding</keyword>
<dbReference type="PANTHER" id="PTHR30537">
    <property type="entry name" value="HTH-TYPE TRANSCRIPTIONAL REGULATOR"/>
    <property type="match status" value="1"/>
</dbReference>
<evidence type="ECO:0000256" key="1">
    <source>
        <dbReference type="ARBA" id="ARBA00009437"/>
    </source>
</evidence>